<reference evidence="14" key="1">
    <citation type="submission" date="2023-02" db="EMBL/GenBank/DDBJ databases">
        <title>Identification and recombinant expression of a fungal hydrolase from Papiliotrema laurentii that hydrolyzes apple cutin and clears colloidal polyester polyurethane.</title>
        <authorList>
            <consortium name="DOE Joint Genome Institute"/>
            <person name="Roman V.A."/>
            <person name="Bojanowski C."/>
            <person name="Crable B.R."/>
            <person name="Wagner D.N."/>
            <person name="Hung C.S."/>
            <person name="Nadeau L.J."/>
            <person name="Schratz L."/>
            <person name="Haridas S."/>
            <person name="Pangilinan J."/>
            <person name="Lipzen A."/>
            <person name="Na H."/>
            <person name="Yan M."/>
            <person name="Ng V."/>
            <person name="Grigoriev I.V."/>
            <person name="Spatafora J.W."/>
            <person name="Barlow D."/>
            <person name="Biffinger J."/>
            <person name="Kelley-Loughnane N."/>
            <person name="Varaljay V.A."/>
            <person name="Crookes-Goodson W.J."/>
        </authorList>
    </citation>
    <scope>NUCLEOTIDE SEQUENCE</scope>
    <source>
        <strain evidence="14">5307AH</strain>
    </source>
</reference>
<keyword evidence="6" id="KW-0805">Transcription regulation</keyword>
<feature type="compositionally biased region" description="Low complexity" evidence="12">
    <location>
        <begin position="109"/>
        <end position="124"/>
    </location>
</feature>
<dbReference type="SMART" id="SM00091">
    <property type="entry name" value="PAS"/>
    <property type="match status" value="1"/>
</dbReference>
<keyword evidence="7" id="KW-0238">DNA-binding</keyword>
<sequence length="428" mass="46333">MSGVAAVSADLADAGVKRNGGSRNGKPRKKVAKACLTCQKSHLTCDEQRPCTRCMKKGIGDQCVEGVRKKAKYLLEGDERGECRSTAPSEPTSATNPTQPLAPHLSPHLASQQPLQALQSQTLSHPNDNDPFGLNSLNTNANGNDTFASQWANDFGSGGTGNNANTNNLASNLSSFPGNGTGATGGNGGFDLNSAWTSWTGANSNVGVTNGMSNPPSNAPTASGRSNRATPSEVYRTVVKPYDYTEGYHILMQYLTTNFEQRDILRVVHSLAAYRPSLIALQMPMSEEDEVFIERSFQRTLIELEKLISYSATPTAVWRRTGEVCYANPEFCRLVGQNEADLCGKKSYIYHLFAKPSVIAYWENFSNHAFENTTQNFFQPTMLKAGGGGDDKASNTVQCSACYTIRRDVFDLPSVIIGQFLPIPSDVA</sequence>
<dbReference type="InterPro" id="IPR001138">
    <property type="entry name" value="Zn2Cys6_DnaBD"/>
</dbReference>
<dbReference type="SUPFAM" id="SSF55785">
    <property type="entry name" value="PYP-like sensor domain (PAS domain)"/>
    <property type="match status" value="1"/>
</dbReference>
<name>A0AAD9CVX1_PAPLA</name>
<dbReference type="Pfam" id="PF00172">
    <property type="entry name" value="Zn_clus"/>
    <property type="match status" value="1"/>
</dbReference>
<dbReference type="PANTHER" id="PTHR47659:SF1">
    <property type="entry name" value="TRANSCRIPTION ACTIVATOR OF GLUCONEOGENESIS ERT1"/>
    <property type="match status" value="1"/>
</dbReference>
<feature type="region of interest" description="Disordered" evidence="12">
    <location>
        <begin position="207"/>
        <end position="230"/>
    </location>
</feature>
<feature type="region of interest" description="Disordered" evidence="12">
    <location>
        <begin position="1"/>
        <end position="28"/>
    </location>
</feature>
<evidence type="ECO:0000256" key="4">
    <source>
        <dbReference type="ARBA" id="ARBA00022723"/>
    </source>
</evidence>
<evidence type="ECO:0000256" key="8">
    <source>
        <dbReference type="ARBA" id="ARBA00023159"/>
    </source>
</evidence>
<keyword evidence="8" id="KW-0010">Activator</keyword>
<evidence type="ECO:0000256" key="2">
    <source>
        <dbReference type="ARBA" id="ARBA00010855"/>
    </source>
</evidence>
<dbReference type="InterPro" id="IPR000014">
    <property type="entry name" value="PAS"/>
</dbReference>
<comment type="subcellular location">
    <subcellularLocation>
        <location evidence="1">Nucleus</location>
    </subcellularLocation>
</comment>
<dbReference type="GO" id="GO:0000981">
    <property type="term" value="F:DNA-binding transcription factor activity, RNA polymerase II-specific"/>
    <property type="evidence" value="ECO:0007669"/>
    <property type="project" value="InterPro"/>
</dbReference>
<accession>A0AAD9CVX1</accession>
<evidence type="ECO:0000256" key="11">
    <source>
        <dbReference type="ARBA" id="ARBA00040903"/>
    </source>
</evidence>
<keyword evidence="4" id="KW-0479">Metal-binding</keyword>
<dbReference type="GO" id="GO:0009267">
    <property type="term" value="P:cellular response to starvation"/>
    <property type="evidence" value="ECO:0007669"/>
    <property type="project" value="TreeGrafter"/>
</dbReference>
<dbReference type="InterPro" id="IPR035965">
    <property type="entry name" value="PAS-like_dom_sf"/>
</dbReference>
<dbReference type="EMBL" id="JAODAN010000010">
    <property type="protein sequence ID" value="KAK1921510.1"/>
    <property type="molecule type" value="Genomic_DNA"/>
</dbReference>
<evidence type="ECO:0000256" key="3">
    <source>
        <dbReference type="ARBA" id="ARBA00022432"/>
    </source>
</evidence>
<evidence type="ECO:0000256" key="1">
    <source>
        <dbReference type="ARBA" id="ARBA00004123"/>
    </source>
</evidence>
<dbReference type="GO" id="GO:0005634">
    <property type="term" value="C:nucleus"/>
    <property type="evidence" value="ECO:0007669"/>
    <property type="project" value="UniProtKB-SubCell"/>
</dbReference>
<dbReference type="Gene3D" id="4.10.240.10">
    <property type="entry name" value="Zn(2)-C6 fungal-type DNA-binding domain"/>
    <property type="match status" value="1"/>
</dbReference>
<dbReference type="GO" id="GO:0008270">
    <property type="term" value="F:zinc ion binding"/>
    <property type="evidence" value="ECO:0007669"/>
    <property type="project" value="InterPro"/>
</dbReference>
<evidence type="ECO:0000259" key="13">
    <source>
        <dbReference type="PROSITE" id="PS50048"/>
    </source>
</evidence>
<proteinExistence type="inferred from homology"/>
<evidence type="ECO:0000256" key="10">
    <source>
        <dbReference type="ARBA" id="ARBA00023242"/>
    </source>
</evidence>
<evidence type="ECO:0000256" key="5">
    <source>
        <dbReference type="ARBA" id="ARBA00022833"/>
    </source>
</evidence>
<dbReference type="GO" id="GO:0000977">
    <property type="term" value="F:RNA polymerase II transcription regulatory region sequence-specific DNA binding"/>
    <property type="evidence" value="ECO:0007669"/>
    <property type="project" value="TreeGrafter"/>
</dbReference>
<dbReference type="Pfam" id="PF24990">
    <property type="entry name" value="PAS_13"/>
    <property type="match status" value="2"/>
</dbReference>
<feature type="domain" description="Zn(2)-C6 fungal-type" evidence="13">
    <location>
        <begin position="34"/>
        <end position="65"/>
    </location>
</feature>
<evidence type="ECO:0000256" key="9">
    <source>
        <dbReference type="ARBA" id="ARBA00023163"/>
    </source>
</evidence>
<evidence type="ECO:0000256" key="7">
    <source>
        <dbReference type="ARBA" id="ARBA00023125"/>
    </source>
</evidence>
<evidence type="ECO:0000256" key="6">
    <source>
        <dbReference type="ARBA" id="ARBA00023015"/>
    </source>
</evidence>
<dbReference type="GO" id="GO:0006094">
    <property type="term" value="P:gluconeogenesis"/>
    <property type="evidence" value="ECO:0007669"/>
    <property type="project" value="UniProtKB-KW"/>
</dbReference>
<keyword evidence="15" id="KW-1185">Reference proteome</keyword>
<dbReference type="InterPro" id="IPR036864">
    <property type="entry name" value="Zn2-C6_fun-type_DNA-bd_sf"/>
</dbReference>
<feature type="region of interest" description="Disordered" evidence="12">
    <location>
        <begin position="78"/>
        <end position="135"/>
    </location>
</feature>
<protein>
    <recommendedName>
        <fullName evidence="11">Transcription activator of gluconeogenesis ERT1</fullName>
    </recommendedName>
</protein>
<dbReference type="PANTHER" id="PTHR47659">
    <property type="entry name" value="ZN(II)2CYS6 TRANSCRIPTION FACTOR (EUROFUNG)-RELATED"/>
    <property type="match status" value="1"/>
</dbReference>
<keyword evidence="5" id="KW-0862">Zinc</keyword>
<keyword evidence="3" id="KW-0312">Gluconeogenesis</keyword>
<dbReference type="CDD" id="cd00130">
    <property type="entry name" value="PAS"/>
    <property type="match status" value="1"/>
</dbReference>
<evidence type="ECO:0000256" key="12">
    <source>
        <dbReference type="SAM" id="MobiDB-lite"/>
    </source>
</evidence>
<gene>
    <name evidence="14" type="ORF">DB88DRAFT_442679</name>
</gene>
<keyword evidence="10" id="KW-0539">Nucleus</keyword>
<comment type="caution">
    <text evidence="14">The sequence shown here is derived from an EMBL/GenBank/DDBJ whole genome shotgun (WGS) entry which is preliminary data.</text>
</comment>
<keyword evidence="9" id="KW-0804">Transcription</keyword>
<evidence type="ECO:0000313" key="15">
    <source>
        <dbReference type="Proteomes" id="UP001182556"/>
    </source>
</evidence>
<comment type="similarity">
    <text evidence="2">Belongs to the ERT1/acuK family.</text>
</comment>
<dbReference type="Proteomes" id="UP001182556">
    <property type="component" value="Unassembled WGS sequence"/>
</dbReference>
<organism evidence="14 15">
    <name type="scientific">Papiliotrema laurentii</name>
    <name type="common">Cryptococcus laurentii</name>
    <dbReference type="NCBI Taxonomy" id="5418"/>
    <lineage>
        <taxon>Eukaryota</taxon>
        <taxon>Fungi</taxon>
        <taxon>Dikarya</taxon>
        <taxon>Basidiomycota</taxon>
        <taxon>Agaricomycotina</taxon>
        <taxon>Tremellomycetes</taxon>
        <taxon>Tremellales</taxon>
        <taxon>Rhynchogastremaceae</taxon>
        <taxon>Papiliotrema</taxon>
    </lineage>
</organism>
<dbReference type="InterPro" id="IPR050335">
    <property type="entry name" value="ERT1_acuK_gluconeogen_tf"/>
</dbReference>
<feature type="compositionally biased region" description="Polar residues" evidence="12">
    <location>
        <begin position="86"/>
        <end position="99"/>
    </location>
</feature>
<dbReference type="InterPro" id="IPR056751">
    <property type="entry name" value="PAS_13"/>
</dbReference>
<dbReference type="SMART" id="SM00066">
    <property type="entry name" value="GAL4"/>
    <property type="match status" value="1"/>
</dbReference>
<evidence type="ECO:0000313" key="14">
    <source>
        <dbReference type="EMBL" id="KAK1921510.1"/>
    </source>
</evidence>
<dbReference type="AlphaFoldDB" id="A0AAD9CVX1"/>
<dbReference type="CDD" id="cd00067">
    <property type="entry name" value="GAL4"/>
    <property type="match status" value="1"/>
</dbReference>
<dbReference type="SUPFAM" id="SSF57701">
    <property type="entry name" value="Zn2/Cys6 DNA-binding domain"/>
    <property type="match status" value="1"/>
</dbReference>
<dbReference type="PROSITE" id="PS50048">
    <property type="entry name" value="ZN2_CY6_FUNGAL_2"/>
    <property type="match status" value="1"/>
</dbReference>